<dbReference type="Proteomes" id="UP000223071">
    <property type="component" value="Unassembled WGS sequence"/>
</dbReference>
<keyword evidence="4 6" id="KW-0274">FAD</keyword>
<accession>A0A2A9HI29</accession>
<dbReference type="Pfam" id="PF02771">
    <property type="entry name" value="Acyl-CoA_dh_N"/>
    <property type="match status" value="1"/>
</dbReference>
<evidence type="ECO:0000313" key="10">
    <source>
        <dbReference type="EMBL" id="PFG74760.1"/>
    </source>
</evidence>
<dbReference type="Pfam" id="PF00441">
    <property type="entry name" value="Acyl-CoA_dh_1"/>
    <property type="match status" value="1"/>
</dbReference>
<dbReference type="PANTHER" id="PTHR43292:SF3">
    <property type="entry name" value="ACYL-COA DEHYDROGENASE FADE29"/>
    <property type="match status" value="1"/>
</dbReference>
<dbReference type="InterPro" id="IPR036250">
    <property type="entry name" value="AcylCo_DH-like_C"/>
</dbReference>
<evidence type="ECO:0000313" key="11">
    <source>
        <dbReference type="Proteomes" id="UP000223071"/>
    </source>
</evidence>
<evidence type="ECO:0000256" key="4">
    <source>
        <dbReference type="ARBA" id="ARBA00022827"/>
    </source>
</evidence>
<dbReference type="GO" id="GO:0005886">
    <property type="term" value="C:plasma membrane"/>
    <property type="evidence" value="ECO:0007669"/>
    <property type="project" value="TreeGrafter"/>
</dbReference>
<keyword evidence="11" id="KW-1185">Reference proteome</keyword>
<dbReference type="InterPro" id="IPR037069">
    <property type="entry name" value="AcylCoA_DH/ox_N_sf"/>
</dbReference>
<protein>
    <submittedName>
        <fullName evidence="10">Alkylation response protein AidB-like acyl-CoA dehydrogenase</fullName>
    </submittedName>
</protein>
<keyword evidence="3 6" id="KW-0285">Flavoprotein</keyword>
<comment type="cofactor">
    <cofactor evidence="1 6">
        <name>FAD</name>
        <dbReference type="ChEBI" id="CHEBI:57692"/>
    </cofactor>
</comment>
<reference evidence="10 11" key="1">
    <citation type="submission" date="2017-09" db="EMBL/GenBank/DDBJ databases">
        <title>Sequencing the genomes of two abundant thermophiles in Great Basin hot springs: Thermocrinis jamiesonii and novel Chloroflexi Thermoflexus hugenholtzii.</title>
        <authorList>
            <person name="Hedlund B."/>
        </authorList>
    </citation>
    <scope>NUCLEOTIDE SEQUENCE [LARGE SCALE GENOMIC DNA]</scope>
    <source>
        <strain evidence="10 11">G233</strain>
    </source>
</reference>
<name>A0A2A9HI29_TEPT2</name>
<dbReference type="PANTHER" id="PTHR43292">
    <property type="entry name" value="ACYL-COA DEHYDROGENASE"/>
    <property type="match status" value="1"/>
</dbReference>
<gene>
    <name evidence="10" type="ORF">A9A59_2001</name>
</gene>
<dbReference type="Gene3D" id="2.40.110.10">
    <property type="entry name" value="Butyryl-CoA Dehydrogenase, subunit A, domain 2"/>
    <property type="match status" value="1"/>
</dbReference>
<dbReference type="SUPFAM" id="SSF56645">
    <property type="entry name" value="Acyl-CoA dehydrogenase NM domain-like"/>
    <property type="match status" value="1"/>
</dbReference>
<dbReference type="FunFam" id="2.40.110.10:FF:000011">
    <property type="entry name" value="Acyl-CoA dehydrogenase FadE34"/>
    <property type="match status" value="1"/>
</dbReference>
<feature type="domain" description="Acyl-CoA dehydrogenase/oxidase C-terminal" evidence="7">
    <location>
        <begin position="234"/>
        <end position="382"/>
    </location>
</feature>
<dbReference type="InterPro" id="IPR009075">
    <property type="entry name" value="AcylCo_DH/oxidase_C"/>
</dbReference>
<dbReference type="Gene3D" id="1.20.140.10">
    <property type="entry name" value="Butyryl-CoA Dehydrogenase, subunit A, domain 3"/>
    <property type="match status" value="1"/>
</dbReference>
<keyword evidence="5 6" id="KW-0560">Oxidoreductase</keyword>
<dbReference type="InterPro" id="IPR052161">
    <property type="entry name" value="Mycobact_Acyl-CoA_DH"/>
</dbReference>
<proteinExistence type="inferred from homology"/>
<dbReference type="InterPro" id="IPR006091">
    <property type="entry name" value="Acyl-CoA_Oxase/DH_mid-dom"/>
</dbReference>
<evidence type="ECO:0000259" key="9">
    <source>
        <dbReference type="Pfam" id="PF02771"/>
    </source>
</evidence>
<dbReference type="InterPro" id="IPR013786">
    <property type="entry name" value="AcylCoA_DH/ox_N"/>
</dbReference>
<dbReference type="InterPro" id="IPR046373">
    <property type="entry name" value="Acyl-CoA_Oxase/DH_mid-dom_sf"/>
</dbReference>
<evidence type="ECO:0000256" key="2">
    <source>
        <dbReference type="ARBA" id="ARBA00009347"/>
    </source>
</evidence>
<evidence type="ECO:0000259" key="7">
    <source>
        <dbReference type="Pfam" id="PF00441"/>
    </source>
</evidence>
<comment type="caution">
    <text evidence="10">The sequence shown here is derived from an EMBL/GenBank/DDBJ whole genome shotgun (WGS) entry which is preliminary data.</text>
</comment>
<evidence type="ECO:0000259" key="8">
    <source>
        <dbReference type="Pfam" id="PF02770"/>
    </source>
</evidence>
<dbReference type="RefSeq" id="WP_098504120.1">
    <property type="nucleotide sequence ID" value="NZ_PDJQ01000001.1"/>
</dbReference>
<organism evidence="10 11">
    <name type="scientific">Tepidiforma thermophila (strain KCTC 52669 / CGMCC 1.13589 / G233)</name>
    <dbReference type="NCBI Taxonomy" id="2761530"/>
    <lineage>
        <taxon>Bacteria</taxon>
        <taxon>Bacillati</taxon>
        <taxon>Chloroflexota</taxon>
        <taxon>Tepidiformia</taxon>
        <taxon>Tepidiformales</taxon>
        <taxon>Tepidiformaceae</taxon>
        <taxon>Tepidiforma</taxon>
    </lineage>
</organism>
<evidence type="ECO:0000256" key="5">
    <source>
        <dbReference type="ARBA" id="ARBA00023002"/>
    </source>
</evidence>
<feature type="domain" description="Acyl-CoA oxidase/dehydrogenase middle" evidence="8">
    <location>
        <begin position="128"/>
        <end position="222"/>
    </location>
</feature>
<dbReference type="AlphaFoldDB" id="A0A2A9HI29"/>
<feature type="domain" description="Acyl-CoA dehydrogenase/oxidase N-terminal" evidence="9">
    <location>
        <begin position="6"/>
        <end position="122"/>
    </location>
</feature>
<sequence length="389" mass="44062">MLFRDSPEHAAFRAEVRAFLDAELPRETWDMRNDREEMTPEEKEFTRQFRKKLAARGWLTMGWPKEFGGAGATYMTQTVYMEEMSAAGAPGAYDQGVWLAGPALMMHGTPEQQQRWLPRIRSADDHWCQLFSEPGAGSDLASLQTRAVRDGDVYVINGQKIWTSGAQEADWGILLARTDPEAPKHRGISYFMVDMRLPGITVRPLVNLMGSRHFCEVFFDDVRVPADCLVGEENRGWYIATTTLDQERSSINRVVMTRSTLYALIDYVREHPHLRTDVIRHELAERYLEFEIGRWLCYRVAQMQSEGKIPNAEASVSKIFGTELQRQMGITGLRLLGLPGQLEPGSRWAPLRGRIERWALAAPSYTIAGGTSEVNRNIIATRGLGLPRG</sequence>
<dbReference type="SUPFAM" id="SSF47203">
    <property type="entry name" value="Acyl-CoA dehydrogenase C-terminal domain-like"/>
    <property type="match status" value="1"/>
</dbReference>
<evidence type="ECO:0000256" key="6">
    <source>
        <dbReference type="RuleBase" id="RU362125"/>
    </source>
</evidence>
<dbReference type="GO" id="GO:0016627">
    <property type="term" value="F:oxidoreductase activity, acting on the CH-CH group of donors"/>
    <property type="evidence" value="ECO:0007669"/>
    <property type="project" value="InterPro"/>
</dbReference>
<dbReference type="Gene3D" id="1.10.540.10">
    <property type="entry name" value="Acyl-CoA dehydrogenase/oxidase, N-terminal domain"/>
    <property type="match status" value="1"/>
</dbReference>
<evidence type="ECO:0000256" key="1">
    <source>
        <dbReference type="ARBA" id="ARBA00001974"/>
    </source>
</evidence>
<dbReference type="Pfam" id="PF02770">
    <property type="entry name" value="Acyl-CoA_dh_M"/>
    <property type="match status" value="1"/>
</dbReference>
<dbReference type="EMBL" id="PDJQ01000001">
    <property type="protein sequence ID" value="PFG74760.1"/>
    <property type="molecule type" value="Genomic_DNA"/>
</dbReference>
<dbReference type="InterPro" id="IPR009100">
    <property type="entry name" value="AcylCoA_DH/oxidase_NM_dom_sf"/>
</dbReference>
<comment type="similarity">
    <text evidence="2 6">Belongs to the acyl-CoA dehydrogenase family.</text>
</comment>
<evidence type="ECO:0000256" key="3">
    <source>
        <dbReference type="ARBA" id="ARBA00022630"/>
    </source>
</evidence>
<dbReference type="GO" id="GO:0050660">
    <property type="term" value="F:flavin adenine dinucleotide binding"/>
    <property type="evidence" value="ECO:0007669"/>
    <property type="project" value="InterPro"/>
</dbReference>